<dbReference type="AlphaFoldDB" id="A0A1G6J4T3"/>
<dbReference type="Gene3D" id="2.170.130.10">
    <property type="entry name" value="TonB-dependent receptor, plug domain"/>
    <property type="match status" value="1"/>
</dbReference>
<accession>A0A1G6J4T3</accession>
<gene>
    <name evidence="16" type="ORF">SAMN05421733_11016</name>
</gene>
<evidence type="ECO:0000256" key="7">
    <source>
        <dbReference type="ARBA" id="ARBA00023136"/>
    </source>
</evidence>
<dbReference type="RefSeq" id="WP_092749358.1">
    <property type="nucleotide sequence ID" value="NZ_FMYL01000010.1"/>
</dbReference>
<dbReference type="PANTHER" id="PTHR32552">
    <property type="entry name" value="FERRICHROME IRON RECEPTOR-RELATED"/>
    <property type="match status" value="1"/>
</dbReference>
<evidence type="ECO:0000256" key="10">
    <source>
        <dbReference type="PROSITE-ProRule" id="PRU01360"/>
    </source>
</evidence>
<feature type="domain" description="TonB-dependent receptor-like beta-barrel" evidence="14">
    <location>
        <begin position="250"/>
        <end position="682"/>
    </location>
</feature>
<evidence type="ECO:0000259" key="15">
    <source>
        <dbReference type="Pfam" id="PF07715"/>
    </source>
</evidence>
<evidence type="ECO:0000256" key="9">
    <source>
        <dbReference type="ARBA" id="ARBA00023237"/>
    </source>
</evidence>
<dbReference type="Proteomes" id="UP000242501">
    <property type="component" value="Unassembled WGS sequence"/>
</dbReference>
<feature type="region of interest" description="Disordered" evidence="12">
    <location>
        <begin position="51"/>
        <end position="74"/>
    </location>
</feature>
<keyword evidence="3 10" id="KW-0813">Transport</keyword>
<comment type="similarity">
    <text evidence="2 10 11">Belongs to the TonB-dependent receptor family.</text>
</comment>
<reference evidence="17" key="1">
    <citation type="submission" date="2016-09" db="EMBL/GenBank/DDBJ databases">
        <authorList>
            <person name="Varghese N."/>
            <person name="Submissions S."/>
        </authorList>
    </citation>
    <scope>NUCLEOTIDE SEQUENCE [LARGE SCALE GENOMIC DNA]</scope>
    <source>
        <strain evidence="17">ANC 4422</strain>
    </source>
</reference>
<dbReference type="CDD" id="cd01347">
    <property type="entry name" value="ligand_gated_channel"/>
    <property type="match status" value="1"/>
</dbReference>
<dbReference type="NCBIfam" id="TIGR01783">
    <property type="entry name" value="TonB-siderophor"/>
    <property type="match status" value="1"/>
</dbReference>
<dbReference type="InterPro" id="IPR039426">
    <property type="entry name" value="TonB-dep_rcpt-like"/>
</dbReference>
<sequence length="713" mass="78840">MSKQNFSYPSFRFTLKPLCVSISVALLSTSVFAQTENSDTTNDSHAVSLPTLHSQSHTNGYSTSQATSHSTRGANTIKETPQSIHIITNNMIKDMNAGGSIESALSLGGIGKGNNFLNSITSYNVRGFNTSEYYQNGFAGNSGFGNPSPDSVSIESIEVLKGPAAQSFGRGDPGGVFNIITKRAQNTAAYQAGINADNQGTKRATFDATGPISDTLMYRTTAAIEKSETFRDYSKNDKQFIAPSFIYQPNESTEILFDVAYTHFKNRLDRGVPTNTNSTSLYLSDPVTGLSTTDNLVNQLRLKYQINPKWHIETGLQYLKGSSKGLSLDPGAINFNTNTVARTLINRNNNWNNKTVQTYLYGQFDTASIQHDITTGLEYREDDMSSYQESTAGPILNLNNPTYNVPLTGYSLRFSRFPNSHIKNSAISLQDEITFNEHLKAFLGLRYENYRAQSKTLTTTGTTYSKTKADNLTPRLGLSYNITPSATAYINYSESFTPNAGTDRQNQNFKPERGQSWETGLKFDLLDNTLQVTAAAFHINKENVLTADPLNQTLPNATQYKVTAGEVRSQGFELNINGQINPNLRVSSYASYTDAKVTKDNTIAVGRELPNSAKFRAGLLSMYQFSGMFENLSIGTNFQYVSSLYSSTNTTRYKLPSYTTVDLLTSYNVNSALTAKFSVKNLFNKTYYDRPWIDTIVYPGAPITAQLSLDFKF</sequence>
<dbReference type="GO" id="GO:0015891">
    <property type="term" value="P:siderophore transport"/>
    <property type="evidence" value="ECO:0007669"/>
    <property type="project" value="InterPro"/>
</dbReference>
<evidence type="ECO:0000256" key="13">
    <source>
        <dbReference type="SAM" id="SignalP"/>
    </source>
</evidence>
<keyword evidence="8" id="KW-0675">Receptor</keyword>
<keyword evidence="6 11" id="KW-0798">TonB box</keyword>
<dbReference type="PROSITE" id="PS52016">
    <property type="entry name" value="TONB_DEPENDENT_REC_3"/>
    <property type="match status" value="1"/>
</dbReference>
<dbReference type="InterPro" id="IPR012910">
    <property type="entry name" value="Plug_dom"/>
</dbReference>
<keyword evidence="5 10" id="KW-0812">Transmembrane</keyword>
<evidence type="ECO:0000256" key="2">
    <source>
        <dbReference type="ARBA" id="ARBA00009810"/>
    </source>
</evidence>
<dbReference type="GO" id="GO:0009279">
    <property type="term" value="C:cell outer membrane"/>
    <property type="evidence" value="ECO:0007669"/>
    <property type="project" value="UniProtKB-SubCell"/>
</dbReference>
<dbReference type="InterPro" id="IPR010105">
    <property type="entry name" value="TonB_sidphr_rcpt"/>
</dbReference>
<dbReference type="Pfam" id="PF00593">
    <property type="entry name" value="TonB_dep_Rec_b-barrel"/>
    <property type="match status" value="1"/>
</dbReference>
<keyword evidence="17" id="KW-1185">Reference proteome</keyword>
<dbReference type="InterPro" id="IPR000531">
    <property type="entry name" value="Beta-barrel_TonB"/>
</dbReference>
<dbReference type="GO" id="GO:0015344">
    <property type="term" value="F:siderophore uptake transmembrane transporter activity"/>
    <property type="evidence" value="ECO:0007669"/>
    <property type="project" value="TreeGrafter"/>
</dbReference>
<proteinExistence type="inferred from homology"/>
<dbReference type="InterPro" id="IPR036942">
    <property type="entry name" value="Beta-barrel_TonB_sf"/>
</dbReference>
<dbReference type="InterPro" id="IPR037066">
    <property type="entry name" value="Plug_dom_sf"/>
</dbReference>
<dbReference type="SUPFAM" id="SSF56935">
    <property type="entry name" value="Porins"/>
    <property type="match status" value="1"/>
</dbReference>
<dbReference type="Pfam" id="PF07715">
    <property type="entry name" value="Plug"/>
    <property type="match status" value="1"/>
</dbReference>
<evidence type="ECO:0000256" key="8">
    <source>
        <dbReference type="ARBA" id="ARBA00023170"/>
    </source>
</evidence>
<evidence type="ECO:0000313" key="17">
    <source>
        <dbReference type="Proteomes" id="UP000242501"/>
    </source>
</evidence>
<keyword evidence="9 10" id="KW-0998">Cell outer membrane</keyword>
<evidence type="ECO:0000259" key="14">
    <source>
        <dbReference type="Pfam" id="PF00593"/>
    </source>
</evidence>
<evidence type="ECO:0000256" key="4">
    <source>
        <dbReference type="ARBA" id="ARBA00022452"/>
    </source>
</evidence>
<evidence type="ECO:0000256" key="5">
    <source>
        <dbReference type="ARBA" id="ARBA00022692"/>
    </source>
</evidence>
<feature type="chain" id="PRO_5017481035" evidence="13">
    <location>
        <begin position="34"/>
        <end position="713"/>
    </location>
</feature>
<comment type="subcellular location">
    <subcellularLocation>
        <location evidence="1 10">Cell outer membrane</location>
        <topology evidence="1 10">Multi-pass membrane protein</topology>
    </subcellularLocation>
</comment>
<keyword evidence="4 10" id="KW-1134">Transmembrane beta strand</keyword>
<organism evidence="16 17">
    <name type="scientific">Acinetobacter boissieri</name>
    <dbReference type="NCBI Taxonomy" id="1219383"/>
    <lineage>
        <taxon>Bacteria</taxon>
        <taxon>Pseudomonadati</taxon>
        <taxon>Pseudomonadota</taxon>
        <taxon>Gammaproteobacteria</taxon>
        <taxon>Moraxellales</taxon>
        <taxon>Moraxellaceae</taxon>
        <taxon>Acinetobacter</taxon>
    </lineage>
</organism>
<dbReference type="PANTHER" id="PTHR32552:SF90">
    <property type="entry name" value="METAL-PSEUDOPALINE RECEPTOR CNTO"/>
    <property type="match status" value="1"/>
</dbReference>
<evidence type="ECO:0000256" key="3">
    <source>
        <dbReference type="ARBA" id="ARBA00022448"/>
    </source>
</evidence>
<keyword evidence="7 10" id="KW-0472">Membrane</keyword>
<evidence type="ECO:0000256" key="6">
    <source>
        <dbReference type="ARBA" id="ARBA00023077"/>
    </source>
</evidence>
<dbReference type="STRING" id="1219383.SAMN05421733_11016"/>
<evidence type="ECO:0000256" key="11">
    <source>
        <dbReference type="RuleBase" id="RU003357"/>
    </source>
</evidence>
<dbReference type="Gene3D" id="2.40.170.20">
    <property type="entry name" value="TonB-dependent receptor, beta-barrel domain"/>
    <property type="match status" value="1"/>
</dbReference>
<evidence type="ECO:0000256" key="1">
    <source>
        <dbReference type="ARBA" id="ARBA00004571"/>
    </source>
</evidence>
<feature type="domain" description="TonB-dependent receptor plug" evidence="15">
    <location>
        <begin position="77"/>
        <end position="176"/>
    </location>
</feature>
<evidence type="ECO:0000313" key="16">
    <source>
        <dbReference type="EMBL" id="SDC13750.1"/>
    </source>
</evidence>
<dbReference type="OrthoDB" id="127311at2"/>
<name>A0A1G6J4T3_9GAMM</name>
<evidence type="ECO:0000256" key="12">
    <source>
        <dbReference type="SAM" id="MobiDB-lite"/>
    </source>
</evidence>
<keyword evidence="13" id="KW-0732">Signal</keyword>
<dbReference type="GO" id="GO:0038023">
    <property type="term" value="F:signaling receptor activity"/>
    <property type="evidence" value="ECO:0007669"/>
    <property type="project" value="InterPro"/>
</dbReference>
<feature type="signal peptide" evidence="13">
    <location>
        <begin position="1"/>
        <end position="33"/>
    </location>
</feature>
<dbReference type="EMBL" id="FMYL01000010">
    <property type="protein sequence ID" value="SDC13750.1"/>
    <property type="molecule type" value="Genomic_DNA"/>
</dbReference>
<protein>
    <submittedName>
        <fullName evidence="16">Iron complex outermembrane recepter protein</fullName>
    </submittedName>
</protein>